<dbReference type="Gene3D" id="3.60.21.10">
    <property type="match status" value="1"/>
</dbReference>
<keyword evidence="1 2" id="KW-0732">Signal</keyword>
<protein>
    <recommendedName>
        <fullName evidence="3">Calcineurin-like phosphoesterase domain-containing protein</fullName>
    </recommendedName>
</protein>
<dbReference type="EMBL" id="JACHVX010000001">
    <property type="protein sequence ID" value="MBB2921685.1"/>
    <property type="molecule type" value="Genomic_DNA"/>
</dbReference>
<dbReference type="AlphaFoldDB" id="A0A7W4Y9G9"/>
<dbReference type="Proteomes" id="UP000518206">
    <property type="component" value="Unassembled WGS sequence"/>
</dbReference>
<evidence type="ECO:0000313" key="4">
    <source>
        <dbReference type="EMBL" id="MBB2921685.1"/>
    </source>
</evidence>
<feature type="signal peptide" evidence="2">
    <location>
        <begin position="1"/>
        <end position="32"/>
    </location>
</feature>
<comment type="caution">
    <text evidence="4">The sequence shown here is derived from an EMBL/GenBank/DDBJ whole genome shotgun (WGS) entry which is preliminary data.</text>
</comment>
<dbReference type="GO" id="GO:0003993">
    <property type="term" value="F:acid phosphatase activity"/>
    <property type="evidence" value="ECO:0007669"/>
    <property type="project" value="InterPro"/>
</dbReference>
<feature type="domain" description="Calcineurin-like phosphoesterase" evidence="3">
    <location>
        <begin position="74"/>
        <end position="251"/>
    </location>
</feature>
<accession>A0A7W4Y9G9</accession>
<dbReference type="InterPro" id="IPR029052">
    <property type="entry name" value="Metallo-depent_PP-like"/>
</dbReference>
<evidence type="ECO:0000313" key="5">
    <source>
        <dbReference type="Proteomes" id="UP000518206"/>
    </source>
</evidence>
<evidence type="ECO:0000256" key="2">
    <source>
        <dbReference type="SAM" id="SignalP"/>
    </source>
</evidence>
<dbReference type="Pfam" id="PF00149">
    <property type="entry name" value="Metallophos"/>
    <property type="match status" value="1"/>
</dbReference>
<evidence type="ECO:0000256" key="1">
    <source>
        <dbReference type="ARBA" id="ARBA00022729"/>
    </source>
</evidence>
<dbReference type="InterPro" id="IPR039331">
    <property type="entry name" value="PAPs-like"/>
</dbReference>
<evidence type="ECO:0000259" key="3">
    <source>
        <dbReference type="Pfam" id="PF00149"/>
    </source>
</evidence>
<name>A0A7W4Y9G9_9CELL</name>
<feature type="chain" id="PRO_5039437734" description="Calcineurin-like phosphoesterase domain-containing protein" evidence="2">
    <location>
        <begin position="33"/>
        <end position="573"/>
    </location>
</feature>
<dbReference type="PANTHER" id="PTHR22953">
    <property type="entry name" value="ACID PHOSPHATASE RELATED"/>
    <property type="match status" value="1"/>
</dbReference>
<dbReference type="RefSeq" id="WP_183294662.1">
    <property type="nucleotide sequence ID" value="NZ_JACHVX010000001.1"/>
</dbReference>
<dbReference type="InterPro" id="IPR004843">
    <property type="entry name" value="Calcineurin-like_PHP"/>
</dbReference>
<reference evidence="4 5" key="1">
    <citation type="submission" date="2020-08" db="EMBL/GenBank/DDBJ databases">
        <title>The Agave Microbiome: Exploring the role of microbial communities in plant adaptations to desert environments.</title>
        <authorList>
            <person name="Partida-Martinez L.P."/>
        </authorList>
    </citation>
    <scope>NUCLEOTIDE SEQUENCE [LARGE SCALE GENOMIC DNA]</scope>
    <source>
        <strain evidence="4 5">RAS26</strain>
    </source>
</reference>
<reference evidence="4 5" key="2">
    <citation type="submission" date="2020-08" db="EMBL/GenBank/DDBJ databases">
        <authorList>
            <person name="Partida-Martinez L."/>
            <person name="Huntemann M."/>
            <person name="Clum A."/>
            <person name="Wang J."/>
            <person name="Palaniappan K."/>
            <person name="Ritter S."/>
            <person name="Chen I.-M."/>
            <person name="Stamatis D."/>
            <person name="Reddy T."/>
            <person name="O'Malley R."/>
            <person name="Daum C."/>
            <person name="Shapiro N."/>
            <person name="Ivanova N."/>
            <person name="Kyrpides N."/>
            <person name="Woyke T."/>
        </authorList>
    </citation>
    <scope>NUCLEOTIDE SEQUENCE [LARGE SCALE GENOMIC DNA]</scope>
    <source>
        <strain evidence="4 5">RAS26</strain>
    </source>
</reference>
<dbReference type="SUPFAM" id="SSF56300">
    <property type="entry name" value="Metallo-dependent phosphatases"/>
    <property type="match status" value="1"/>
</dbReference>
<dbReference type="PANTHER" id="PTHR22953:SF153">
    <property type="entry name" value="PURPLE ACID PHOSPHATASE"/>
    <property type="match status" value="1"/>
</dbReference>
<organism evidence="4 5">
    <name type="scientific">Cellulomonas cellasea</name>
    <dbReference type="NCBI Taxonomy" id="43670"/>
    <lineage>
        <taxon>Bacteria</taxon>
        <taxon>Bacillati</taxon>
        <taxon>Actinomycetota</taxon>
        <taxon>Actinomycetes</taxon>
        <taxon>Micrococcales</taxon>
        <taxon>Cellulomonadaceae</taxon>
        <taxon>Cellulomonas</taxon>
    </lineage>
</organism>
<sequence>MSHRTALAPLVATLAAAALTALLATDVARAPAALPAGPPVVAAADVADAAAAATEGEVHFTAAGDYGAGPQSRAVFGTIGRLAPDLNLALGDLSYGAVGGEQAWCDLVTQHVGAGFPFQLLAGNHESNGTNGHINDFSSCLPNQLPGLVGTYGRQWYVDVPAQDPLVRYVMISPGLTFPEGLASYAAGSPRYAWTAAAIDGARAEQIPWVVVGSHTPCLSMGQYPCDMGPDLLNLLLGSDVDLVLHGHEHLYQRTKQLGHGTGCTRMTPGTADLDCVVDADASMVKGAGTVFATVGTGGVVQRDVNPSDPEAPYFAAASGLATATWGVLDVRVTATTLTAAFARADGGTFTDAFTIGGTPDPGGAPFAADTFTRSVASGLGSAETGGAWRTSGTGYSVAGGTARVQLGAGTGRDLALPVSSASTDLTLTAATDRAPTGGGLYLSVDGRRVPGVGGYRAKVHVGSSGAVSVGLTRTAGSSETALTPSAVVPGLTHVAGQRLQVRVQVTGTSPTTVRARVWRAGDPEPSAWQLTATDATAGLQAAGEIGAYLYLSSSATGTPLVAQLDDVVARTP</sequence>
<gene>
    <name evidence="4" type="ORF">FHR80_000579</name>
</gene>
<proteinExistence type="predicted"/>